<dbReference type="Proteomes" id="UP001209229">
    <property type="component" value="Unassembled WGS sequence"/>
</dbReference>
<gene>
    <name evidence="1" type="ORF">OM075_15120</name>
</gene>
<sequence>MLVCGVHNKAETITEEELSQENEFSHMKMILTTAVEDKDVQSISICPNPTSVKVRMMEQRIVELKFIP</sequence>
<accession>A0AAE3M6M1</accession>
<comment type="caution">
    <text evidence="1">The sequence shown here is derived from an EMBL/GenBank/DDBJ whole genome shotgun (WGS) entry which is preliminary data.</text>
</comment>
<dbReference type="AlphaFoldDB" id="A0AAE3M6M1"/>
<proteinExistence type="predicted"/>
<organism evidence="1 2">
    <name type="scientific">Plebeiibacterium sediminum</name>
    <dbReference type="NCBI Taxonomy" id="2992112"/>
    <lineage>
        <taxon>Bacteria</taxon>
        <taxon>Pseudomonadati</taxon>
        <taxon>Bacteroidota</taxon>
        <taxon>Bacteroidia</taxon>
        <taxon>Marinilabiliales</taxon>
        <taxon>Marinilabiliaceae</taxon>
        <taxon>Plebeiibacterium</taxon>
    </lineage>
</organism>
<evidence type="ECO:0000313" key="1">
    <source>
        <dbReference type="EMBL" id="MCW3787805.1"/>
    </source>
</evidence>
<name>A0AAE3M6M1_9BACT</name>
<evidence type="ECO:0000313" key="2">
    <source>
        <dbReference type="Proteomes" id="UP001209229"/>
    </source>
</evidence>
<reference evidence="1" key="1">
    <citation type="submission" date="2022-10" db="EMBL/GenBank/DDBJ databases">
        <authorList>
            <person name="Yu W.X."/>
        </authorList>
    </citation>
    <scope>NUCLEOTIDE SEQUENCE</scope>
    <source>
        <strain evidence="1">AAT</strain>
    </source>
</reference>
<protein>
    <submittedName>
        <fullName evidence="1">Uncharacterized protein</fullName>
    </submittedName>
</protein>
<dbReference type="EMBL" id="JAPDPJ010000037">
    <property type="protein sequence ID" value="MCW3787805.1"/>
    <property type="molecule type" value="Genomic_DNA"/>
</dbReference>
<keyword evidence="2" id="KW-1185">Reference proteome</keyword>
<dbReference type="RefSeq" id="WP_301191369.1">
    <property type="nucleotide sequence ID" value="NZ_JAPDPJ010000037.1"/>
</dbReference>